<reference evidence="1 2" key="1">
    <citation type="submission" date="2017-04" db="EMBL/GenBank/DDBJ databases">
        <authorList>
            <person name="Afonso C.L."/>
            <person name="Miller P.J."/>
            <person name="Scott M.A."/>
            <person name="Spackman E."/>
            <person name="Goraichik I."/>
            <person name="Dimitrov K.M."/>
            <person name="Suarez D.L."/>
            <person name="Swayne D.E."/>
        </authorList>
    </citation>
    <scope>NUCLEOTIDE SEQUENCE [LARGE SCALE GENOMIC DNA]</scope>
    <source>
        <strain evidence="1 2">DSM 26133</strain>
    </source>
</reference>
<dbReference type="Proteomes" id="UP000192472">
    <property type="component" value="Unassembled WGS sequence"/>
</dbReference>
<keyword evidence="2" id="KW-1185">Reference proteome</keyword>
<dbReference type="InterPro" id="IPR011989">
    <property type="entry name" value="ARM-like"/>
</dbReference>
<dbReference type="Gene3D" id="1.25.10.10">
    <property type="entry name" value="Leucine-rich Repeat Variant"/>
    <property type="match status" value="1"/>
</dbReference>
<dbReference type="SUPFAM" id="SSF48371">
    <property type="entry name" value="ARM repeat"/>
    <property type="match status" value="1"/>
</dbReference>
<dbReference type="InterPro" id="IPR016024">
    <property type="entry name" value="ARM-type_fold"/>
</dbReference>
<dbReference type="OrthoDB" id="822648at2"/>
<evidence type="ECO:0000313" key="1">
    <source>
        <dbReference type="EMBL" id="SMD31771.1"/>
    </source>
</evidence>
<dbReference type="RefSeq" id="WP_084370471.1">
    <property type="nucleotide sequence ID" value="NZ_FWYF01000001.1"/>
</dbReference>
<dbReference type="AlphaFoldDB" id="A0A1W2G5A6"/>
<name>A0A1W2G5A6_REIFA</name>
<organism evidence="1 2">
    <name type="scientific">Reichenbachiella faecimaris</name>
    <dbReference type="NCBI Taxonomy" id="692418"/>
    <lineage>
        <taxon>Bacteria</taxon>
        <taxon>Pseudomonadati</taxon>
        <taxon>Bacteroidota</taxon>
        <taxon>Cytophagia</taxon>
        <taxon>Cytophagales</taxon>
        <taxon>Reichenbachiellaceae</taxon>
        <taxon>Reichenbachiella</taxon>
    </lineage>
</organism>
<proteinExistence type="predicted"/>
<dbReference type="STRING" id="692418.SAMN04488029_0108"/>
<evidence type="ECO:0000313" key="2">
    <source>
        <dbReference type="Proteomes" id="UP000192472"/>
    </source>
</evidence>
<dbReference type="Pfam" id="PF13646">
    <property type="entry name" value="HEAT_2"/>
    <property type="match status" value="1"/>
</dbReference>
<accession>A0A1W2G5A6</accession>
<dbReference type="EMBL" id="FWYF01000001">
    <property type="protein sequence ID" value="SMD31771.1"/>
    <property type="molecule type" value="Genomic_DNA"/>
</dbReference>
<protein>
    <submittedName>
        <fullName evidence="1">HEAT repeats</fullName>
    </submittedName>
</protein>
<gene>
    <name evidence="1" type="ORF">SAMN04488029_0108</name>
</gene>
<sequence length="171" mass="19087">MDISALVNQLSGVLDDQTYKASDVLAKIGSEEVVLEMIKLLEHPQDDSKVMAARTLGAIENNQSALDALLQAIDNNPAIAGELLVELEGFDLSAKYVPIFKYSLFGNFKVATVAQDLLDHKEFDITPRVIKKATKAWHHYENNVKHDEVFELKKVEVEEMLADLQAFVDSE</sequence>